<dbReference type="Proteomes" id="UP000331127">
    <property type="component" value="Unassembled WGS sequence"/>
</dbReference>
<reference evidence="2 3" key="1">
    <citation type="submission" date="2019-10" db="EMBL/GenBank/DDBJ databases">
        <title>Whole genome shotgun sequence of Acrocarpospora macrocephala NBRC 16266.</title>
        <authorList>
            <person name="Ichikawa N."/>
            <person name="Kimura A."/>
            <person name="Kitahashi Y."/>
            <person name="Komaki H."/>
            <person name="Oguchi A."/>
        </authorList>
    </citation>
    <scope>NUCLEOTIDE SEQUENCE [LARGE SCALE GENOMIC DNA]</scope>
    <source>
        <strain evidence="2 3">NBRC 16266</strain>
    </source>
</reference>
<keyword evidence="3" id="KW-1185">Reference proteome</keyword>
<comment type="caution">
    <text evidence="2">The sequence shown here is derived from an EMBL/GenBank/DDBJ whole genome shotgun (WGS) entry which is preliminary data.</text>
</comment>
<protein>
    <submittedName>
        <fullName evidence="2">Uncharacterized protein</fullName>
    </submittedName>
</protein>
<evidence type="ECO:0000313" key="3">
    <source>
        <dbReference type="Proteomes" id="UP000331127"/>
    </source>
</evidence>
<name>A0A5M3WQU7_9ACTN</name>
<proteinExistence type="predicted"/>
<feature type="region of interest" description="Disordered" evidence="1">
    <location>
        <begin position="1"/>
        <end position="33"/>
    </location>
</feature>
<dbReference type="AlphaFoldDB" id="A0A5M3WQU7"/>
<organism evidence="2 3">
    <name type="scientific">Acrocarpospora macrocephala</name>
    <dbReference type="NCBI Taxonomy" id="150177"/>
    <lineage>
        <taxon>Bacteria</taxon>
        <taxon>Bacillati</taxon>
        <taxon>Actinomycetota</taxon>
        <taxon>Actinomycetes</taxon>
        <taxon>Streptosporangiales</taxon>
        <taxon>Streptosporangiaceae</taxon>
        <taxon>Acrocarpospora</taxon>
    </lineage>
</organism>
<dbReference type="EMBL" id="BLAE01000028">
    <property type="protein sequence ID" value="GES11274.1"/>
    <property type="molecule type" value="Genomic_DNA"/>
</dbReference>
<evidence type="ECO:0000256" key="1">
    <source>
        <dbReference type="SAM" id="MobiDB-lite"/>
    </source>
</evidence>
<sequence>MGHVHATTPHPAGVPVHAVAATPPHPGSAGSAQARKNKYNFSAYVIDGPENQHFRRAGSKMTTRWPEILEYYRMLLDEEKWLSSAMCWTAVEGGQSLTEIAVRVSGRPELEGPRDIHELPHGEKLTVSAGLVPPAVVLFEAGGFLGSHPPVLKRLSTDSDVYSVFWDIDGNNYLSRASQGRLLTRLDVTEPEEWPDGCEEAWPELRRLHQADEDDWQATALAVVELSTGRRLTREWLRKPHHFFQATWPLTYENATPPPSRATGGFGTPAGLMESVIADFEFGDFLVVHEALASLRAGSYASEELMMRIRLELVQVMTADFYAHDEGEMEDNPRWRRMQAALALSMAVEEPGIRPPGFGVFNHAELAYGDQWAQVKERLGLP</sequence>
<accession>A0A5M3WQU7</accession>
<evidence type="ECO:0000313" key="2">
    <source>
        <dbReference type="EMBL" id="GES11274.1"/>
    </source>
</evidence>
<gene>
    <name evidence="2" type="ORF">Amac_048710</name>
</gene>
<feature type="compositionally biased region" description="Low complexity" evidence="1">
    <location>
        <begin position="8"/>
        <end position="22"/>
    </location>
</feature>